<reference evidence="8 9" key="1">
    <citation type="submission" date="2024-04" db="EMBL/GenBank/DDBJ databases">
        <title>Human intestinal bacterial collection.</title>
        <authorList>
            <person name="Pauvert C."/>
            <person name="Hitch T.C.A."/>
            <person name="Clavel T."/>
        </authorList>
    </citation>
    <scope>NUCLEOTIDE SEQUENCE [LARGE SCALE GENOMIC DNA]</scope>
    <source>
        <strain evidence="8 9">CLA-KB-H42</strain>
    </source>
</reference>
<dbReference type="PANTHER" id="PTHR45661:SF3">
    <property type="entry name" value="IG-LIKE DOMAIN-CONTAINING PROTEIN"/>
    <property type="match status" value="1"/>
</dbReference>
<evidence type="ECO:0000256" key="3">
    <source>
        <dbReference type="ARBA" id="ARBA00022729"/>
    </source>
</evidence>
<feature type="region of interest" description="Disordered" evidence="4">
    <location>
        <begin position="1402"/>
        <end position="1421"/>
    </location>
</feature>
<dbReference type="Pfam" id="PF17210">
    <property type="entry name" value="SdrD_B"/>
    <property type="match status" value="1"/>
</dbReference>
<protein>
    <submittedName>
        <fullName evidence="8">Leucine-rich repeat protein</fullName>
    </submittedName>
</protein>
<organism evidence="8 9">
    <name type="scientific">Raoultibacter massiliensis</name>
    <dbReference type="NCBI Taxonomy" id="1852371"/>
    <lineage>
        <taxon>Bacteria</taxon>
        <taxon>Bacillati</taxon>
        <taxon>Actinomycetota</taxon>
        <taxon>Coriobacteriia</taxon>
        <taxon>Eggerthellales</taxon>
        <taxon>Eggerthellaceae</taxon>
        <taxon>Raoultibacter</taxon>
    </lineage>
</organism>
<comment type="caution">
    <text evidence="8">The sequence shown here is derived from an EMBL/GenBank/DDBJ whole genome shotgun (WGS) entry which is preliminary data.</text>
</comment>
<dbReference type="InterPro" id="IPR033764">
    <property type="entry name" value="Sdr_B"/>
</dbReference>
<keyword evidence="2" id="KW-0964">Secreted</keyword>
<dbReference type="EMBL" id="JBBNOP010000001">
    <property type="protein sequence ID" value="MEQ3361393.1"/>
    <property type="molecule type" value="Genomic_DNA"/>
</dbReference>
<feature type="chain" id="PRO_5045964055" evidence="6">
    <location>
        <begin position="31"/>
        <end position="1632"/>
    </location>
</feature>
<keyword evidence="5" id="KW-0472">Membrane</keyword>
<accession>A0ABV1J8I1</accession>
<feature type="region of interest" description="Disordered" evidence="4">
    <location>
        <begin position="31"/>
        <end position="145"/>
    </location>
</feature>
<feature type="domain" description="SD-repeat containing protein B" evidence="7">
    <location>
        <begin position="130"/>
        <end position="194"/>
    </location>
</feature>
<evidence type="ECO:0000313" key="8">
    <source>
        <dbReference type="EMBL" id="MEQ3361393.1"/>
    </source>
</evidence>
<dbReference type="Gene3D" id="2.60.40.10">
    <property type="entry name" value="Immunoglobulins"/>
    <property type="match status" value="2"/>
</dbReference>
<keyword evidence="9" id="KW-1185">Reference proteome</keyword>
<dbReference type="InterPro" id="IPR032675">
    <property type="entry name" value="LRR_dom_sf"/>
</dbReference>
<dbReference type="Proteomes" id="UP001487305">
    <property type="component" value="Unassembled WGS sequence"/>
</dbReference>
<feature type="signal peptide" evidence="6">
    <location>
        <begin position="1"/>
        <end position="30"/>
    </location>
</feature>
<keyword evidence="5" id="KW-0812">Transmembrane</keyword>
<dbReference type="InterPro" id="IPR013783">
    <property type="entry name" value="Ig-like_fold"/>
</dbReference>
<evidence type="ECO:0000256" key="2">
    <source>
        <dbReference type="ARBA" id="ARBA00022525"/>
    </source>
</evidence>
<evidence type="ECO:0000256" key="5">
    <source>
        <dbReference type="SAM" id="Phobius"/>
    </source>
</evidence>
<dbReference type="RefSeq" id="WP_349226980.1">
    <property type="nucleotide sequence ID" value="NZ_JBBNOP010000001.1"/>
</dbReference>
<proteinExistence type="predicted"/>
<sequence length="1632" mass="170862">MNKTRKRKLISTALAAMLVLSMVLIPMASADNKAREEASGADPQASVYTETALDGMVGLPDDADRDGAAADDSASQDAGADLQQDPAEGDASLPDENPTDQGGDSPKSAEGAAPSDDADAREDGIGSATLSGTVWHDEDEDGIRGAGEQAIPDFALTLCDEAGNGLSTTRTDANGRYEFSAVDEGTYSIKAESQTVDGVEYVPPAPEAGVEEDNKFEEEIEGGEPVARTEPIDVEAGASIESLSAGMRAIEPAEAASEGGIAPLSDGVLTVDVGEKPLSWANLQSTLKSLYSDEVIAAATVLKIIGSQDSFELGSTSSAPSIVHLNGLNIDTIDMSQFTGGLGAGAFNGAKNIKTIALGTSIETIGAVSSQGCSSLTTISDTLENAAANPGIIDLASAGVKEFVGNSQFLGCTSITAVTFGPDVETLSFWLFSGCKSLVAVGGSVADIRAYPNVIDLSSTNVTELVSNTFDGCTSVKHVALGKNISDVPKYAFNNCKALSSVSDTPANALANPTVLDLEKTGVKTLGAGGWQFKNGEGYTTVTLGKGITFLPGSVFAGAKSLRTLSDTLDSALATPNVVDLGATGVVDLESQGWQFGNCSNISTVVFGTKITSLPSYVFVGCISLSTISDTLINARGSSYGFVDFEKLPVVPLTSGGWQFNGVYGILYAGAEGLSFPSYSLGGMKAFVPETIGSVEFTADSKASKVYVRGPEVSSPTAVVGSEHQAVNYYLDSLVTKSGLGTVTAWTYNQYDPYIPDRINEREIGKGRLEEGHRYVEEGKELKFVVEPNPNAALKRITYNGEPVEPIAIENTYYYTLPALTEDTVINFEFSNPINVFHLYVDRSGNAIDGYPADVRKVDEGEAYSGTAPDISGYAYQGFELDPPTPHAPSSATDKAAPHIDRVTGATYLYLVYGRDAGGGEVPGVGGGGRVPDGIEDVDVERQWGTIAGGSFSAFPGISPDTQIVNIGSEFDLGATDAPVENLPAGYTYVGYLTDKDPAGTKPHSGSPAFSASMTDGNRMVHYIYEQSVYEVTEHHVDRSGKMVAPDTSQDIDHGNWYPGTGSQTVTGMVYAGAEYQAPTADNRSMVDDGSLPELFNVQADAEVWYVYGYDNGGGSLPGPGGGGDRPDGLEDFEFSRQWVTRASDGSLVPLPTAATDRQILNVGTTFELAYDDAPVPSIPAGYDYRGYLTDQDAPGAALHPGTPDIVSNIVDGNRQISYVFSAPLESPSVDAPLETVTTVTGSADRGNTVTVTFANGQTATGVASSLAPLSELASADVAVLRTVETGYWTVDVPAGVILARGDEVSATQTDSFGRVSPLASTNVLPVDHDVSIAYTDESGKTIPGGTSSTVAHRQPFSYEPPTVSGYTYSGWSLNGADQGTGNPSIPSVTASHAITLVYTAKGGTTPDPGPGPNPNPEEGNYNFVKAPNVKSVKPGETVTYTFTGFENKWGASLDRYAITDKPDKGLDFVSASLPSFSGAEGVTYDVVYYTNLKGRSVLHSNIDAGKPFSFNAPSLGAGDYITGLVIDFGTVPEGFGQGNQITMQFRVWDNPPSKTLNNVGMLSYWKDGESFEFSSGKSGSVVLGGYFSDLVRTGDGPLIAMALAVGGAVVAAVFVLISMIIRSRRKKRAMR</sequence>
<evidence type="ECO:0000313" key="9">
    <source>
        <dbReference type="Proteomes" id="UP001487305"/>
    </source>
</evidence>
<dbReference type="InterPro" id="IPR026906">
    <property type="entry name" value="LRR_5"/>
</dbReference>
<feature type="transmembrane region" description="Helical" evidence="5">
    <location>
        <begin position="1599"/>
        <end position="1622"/>
    </location>
</feature>
<gene>
    <name evidence="8" type="ORF">AAA083_00220</name>
</gene>
<evidence type="ECO:0000259" key="7">
    <source>
        <dbReference type="Pfam" id="PF17210"/>
    </source>
</evidence>
<comment type="subcellular location">
    <subcellularLocation>
        <location evidence="1">Secreted</location>
    </subcellularLocation>
</comment>
<dbReference type="Gene3D" id="3.80.10.10">
    <property type="entry name" value="Ribonuclease Inhibitor"/>
    <property type="match status" value="3"/>
</dbReference>
<feature type="compositionally biased region" description="Low complexity" evidence="4">
    <location>
        <begin position="70"/>
        <end position="85"/>
    </location>
</feature>
<evidence type="ECO:0000256" key="6">
    <source>
        <dbReference type="SAM" id="SignalP"/>
    </source>
</evidence>
<evidence type="ECO:0000256" key="1">
    <source>
        <dbReference type="ARBA" id="ARBA00004613"/>
    </source>
</evidence>
<dbReference type="SUPFAM" id="SSF52058">
    <property type="entry name" value="L domain-like"/>
    <property type="match status" value="2"/>
</dbReference>
<keyword evidence="5" id="KW-1133">Transmembrane helix</keyword>
<dbReference type="InterPro" id="IPR053139">
    <property type="entry name" value="Surface_bspA-like"/>
</dbReference>
<dbReference type="PANTHER" id="PTHR45661">
    <property type="entry name" value="SURFACE ANTIGEN"/>
    <property type="match status" value="1"/>
</dbReference>
<dbReference type="SUPFAM" id="SSF117074">
    <property type="entry name" value="Hypothetical protein PA1324"/>
    <property type="match status" value="1"/>
</dbReference>
<name>A0ABV1J8I1_9ACTN</name>
<evidence type="ECO:0000256" key="4">
    <source>
        <dbReference type="SAM" id="MobiDB-lite"/>
    </source>
</evidence>
<keyword evidence="3 6" id="KW-0732">Signal</keyword>
<dbReference type="Pfam" id="PF13306">
    <property type="entry name" value="LRR_5"/>
    <property type="match status" value="3"/>
</dbReference>